<proteinExistence type="predicted"/>
<dbReference type="Proteomes" id="UP000824120">
    <property type="component" value="Chromosome 1"/>
</dbReference>
<keyword evidence="3" id="KW-1185">Reference proteome</keyword>
<reference evidence="2 3" key="1">
    <citation type="submission" date="2020-09" db="EMBL/GenBank/DDBJ databases">
        <title>De no assembly of potato wild relative species, Solanum commersonii.</title>
        <authorList>
            <person name="Cho K."/>
        </authorList>
    </citation>
    <scope>NUCLEOTIDE SEQUENCE [LARGE SCALE GENOMIC DNA]</scope>
    <source>
        <strain evidence="2">LZ3.2</strain>
        <tissue evidence="2">Leaf</tissue>
    </source>
</reference>
<dbReference type="EMBL" id="JACXVP010000001">
    <property type="protein sequence ID" value="KAG5629121.1"/>
    <property type="molecule type" value="Genomic_DNA"/>
</dbReference>
<feature type="region of interest" description="Disordered" evidence="1">
    <location>
        <begin position="130"/>
        <end position="158"/>
    </location>
</feature>
<sequence>MKLFGLRLLYKYESQLHIGIRRIRYEHHQETTSCSYKKQRSQEVPVFRYVGVVDVSPEKGSSSCKDIECLCYGFPIFSCFNVWKLELLSGYCPSLAVGVGYANSISAWLGAQVFYVMNLEEFALQEKQSLRKGNPVPKSPNLVPNKHLGPEKAGRHSS</sequence>
<dbReference type="AlphaFoldDB" id="A0A9J6AXK9"/>
<organism evidence="2 3">
    <name type="scientific">Solanum commersonii</name>
    <name type="common">Commerson's wild potato</name>
    <name type="synonym">Commerson's nightshade</name>
    <dbReference type="NCBI Taxonomy" id="4109"/>
    <lineage>
        <taxon>Eukaryota</taxon>
        <taxon>Viridiplantae</taxon>
        <taxon>Streptophyta</taxon>
        <taxon>Embryophyta</taxon>
        <taxon>Tracheophyta</taxon>
        <taxon>Spermatophyta</taxon>
        <taxon>Magnoliopsida</taxon>
        <taxon>eudicotyledons</taxon>
        <taxon>Gunneridae</taxon>
        <taxon>Pentapetalae</taxon>
        <taxon>asterids</taxon>
        <taxon>lamiids</taxon>
        <taxon>Solanales</taxon>
        <taxon>Solanaceae</taxon>
        <taxon>Solanoideae</taxon>
        <taxon>Solaneae</taxon>
        <taxon>Solanum</taxon>
    </lineage>
</organism>
<comment type="caution">
    <text evidence="2">The sequence shown here is derived from an EMBL/GenBank/DDBJ whole genome shotgun (WGS) entry which is preliminary data.</text>
</comment>
<evidence type="ECO:0000256" key="1">
    <source>
        <dbReference type="SAM" id="MobiDB-lite"/>
    </source>
</evidence>
<evidence type="ECO:0000313" key="3">
    <source>
        <dbReference type="Proteomes" id="UP000824120"/>
    </source>
</evidence>
<evidence type="ECO:0000313" key="2">
    <source>
        <dbReference type="EMBL" id="KAG5629121.1"/>
    </source>
</evidence>
<protein>
    <submittedName>
        <fullName evidence="2">Uncharacterized protein</fullName>
    </submittedName>
</protein>
<accession>A0A9J6AXK9</accession>
<feature type="compositionally biased region" description="Basic and acidic residues" evidence="1">
    <location>
        <begin position="148"/>
        <end position="158"/>
    </location>
</feature>
<gene>
    <name evidence="2" type="ORF">H5410_000838</name>
</gene>
<name>A0A9J6AXK9_SOLCO</name>